<comment type="subunit">
    <text evidence="8">Component of the 7-subunit TFIIH core complex composed of XPB/ERCC3, XPD/ERCC2, GTF2H1, GTF2H2, GTF2H3, GTF2H4 and GTF2H5, which is active in NER. The core complex associates with the 3-subunit CDK-activating kinase (CAK) module composed of CCNH/cyclin H, CDK7 and MNAT1 to form the 10-subunit holoenzyme (holo-TFIIH) active in transcription. Part of TBP-based Pol II pre-initiation complex (PIC), in which Pol II core assembles with general transcription factors and other specific initiation factors including GTF2E1, GTF2E2, GTF2F1, GTF2F2, TCEA1, ERCC2, ERCC3, GTF2H2, GTF2H3, GTF2H4, GTF2H5, GTF2A1, GTF2A2, GTF2B and TBP; this large multi-subunit PIC complex mediates DNA unwinding and targets Pol II core to the transcription start site where the first phosphodiester bond forms.</text>
</comment>
<dbReference type="PANTHER" id="PTHR13152:SF0">
    <property type="entry name" value="GENERAL TRANSCRIPTION FACTOR IIH SUBUNIT 4"/>
    <property type="match status" value="1"/>
</dbReference>
<comment type="similarity">
    <text evidence="2 10">Belongs to the TFB2 family.</text>
</comment>
<sequence length="543" mass="61427">ARSNKIIQVECNISEKGYIHFQKSDCLKASVHLLIDAGFTKFRPYAEVCGLRPISRCIYFYRTNGNIIYNFYSAVICLGYDKNNIFVIYWIGKELPELAKHIVMRLLFIEQPIPKSIVSGWVEKGSSALLNDSCSALTVLRIWHSTDTNVSGGSWSLNKKYQESIRISLFGGGKPLLGDLGIVTNDKYSKSVDFLKSYASERWDAILHFMVGSESAEVGSVVKDVLLLSNLMKCEGSDVPLGITKHGFHFLLMNRQSQVLVFILHYFDYLKENSKNLVGALQFVFQLSFLCPTKSYPVDALSIAQQEVLQHMRELGLAYQRKRTAPRFYVTPLALDVAGGHTNFLESKSGGWGPQLGVIPTGVSQSDSSDTNKMLAQISVSSSSDVGYILLETNFRLYAYTDSPLRTALLSLFSKIRARFPNLVVADITRDSVREALIRGITANQILSFLTSNAHPDMLLSNPILPPTLTDQIRLWELERDRFVFQEGCLYEHFSRNTDFELVRDYAKNIGVLLWENPERRLMVVSKSGHEDVRKFWKHKRPS</sequence>
<keyword evidence="6 10" id="KW-0234">DNA repair</keyword>
<protein>
    <recommendedName>
        <fullName evidence="9 10">General transcription factor IIH subunit 4</fullName>
    </recommendedName>
</protein>
<dbReference type="AlphaFoldDB" id="A0A4Z2D1S9"/>
<evidence type="ECO:0000313" key="12">
    <source>
        <dbReference type="EMBL" id="TNN10453.1"/>
    </source>
</evidence>
<evidence type="ECO:0000256" key="8">
    <source>
        <dbReference type="ARBA" id="ARBA00064576"/>
    </source>
</evidence>
<feature type="non-terminal residue" evidence="12">
    <location>
        <position position="1"/>
    </location>
</feature>
<name>A0A4Z2D1S9_SCHJA</name>
<dbReference type="EMBL" id="SKCS01000359">
    <property type="protein sequence ID" value="TNN10453.1"/>
    <property type="molecule type" value="Genomic_DNA"/>
</dbReference>
<dbReference type="FunFam" id="3.30.70.2610:FF:000001">
    <property type="entry name" value="General transcription factor IIH subunit 4"/>
    <property type="match status" value="1"/>
</dbReference>
<evidence type="ECO:0000256" key="7">
    <source>
        <dbReference type="ARBA" id="ARBA00023242"/>
    </source>
</evidence>
<dbReference type="GO" id="GO:0005675">
    <property type="term" value="C:transcription factor TFIIH holo complex"/>
    <property type="evidence" value="ECO:0007669"/>
    <property type="project" value="TreeGrafter"/>
</dbReference>
<dbReference type="STRING" id="6182.A0A4Z2D1S9"/>
<evidence type="ECO:0000256" key="9">
    <source>
        <dbReference type="ARBA" id="ARBA00070130"/>
    </source>
</evidence>
<dbReference type="Pfam" id="PF03849">
    <property type="entry name" value="Tfb2"/>
    <property type="match status" value="1"/>
</dbReference>
<evidence type="ECO:0000256" key="5">
    <source>
        <dbReference type="ARBA" id="ARBA00023163"/>
    </source>
</evidence>
<dbReference type="Gene3D" id="3.30.70.2610">
    <property type="match status" value="1"/>
</dbReference>
<comment type="caution">
    <text evidence="12">The sequence shown here is derived from an EMBL/GenBank/DDBJ whole genome shotgun (WGS) entry which is preliminary data.</text>
</comment>
<evidence type="ECO:0000256" key="2">
    <source>
        <dbReference type="ARBA" id="ARBA00007132"/>
    </source>
</evidence>
<keyword evidence="5 10" id="KW-0804">Transcription</keyword>
<dbReference type="Proteomes" id="UP000311919">
    <property type="component" value="Unassembled WGS sequence"/>
</dbReference>
<evidence type="ECO:0000256" key="3">
    <source>
        <dbReference type="ARBA" id="ARBA00022763"/>
    </source>
</evidence>
<reference evidence="12 13" key="1">
    <citation type="submission" date="2019-03" db="EMBL/GenBank/DDBJ databases">
        <title>An improved genome assembly of the fluke Schistosoma japonicum.</title>
        <authorList>
            <person name="Hu W."/>
            <person name="Luo F."/>
            <person name="Yin M."/>
            <person name="Mo X."/>
            <person name="Sun C."/>
            <person name="Wu Q."/>
            <person name="Zhu B."/>
            <person name="Xiang M."/>
            <person name="Wang J."/>
            <person name="Wang Y."/>
            <person name="Zhang T."/>
            <person name="Xu B."/>
            <person name="Zheng H."/>
            <person name="Feng Z."/>
        </authorList>
    </citation>
    <scope>NUCLEOTIDE SEQUENCE [LARGE SCALE GENOMIC DNA]</scope>
    <source>
        <strain evidence="12">HuSjv2</strain>
        <tissue evidence="12">Worms</tissue>
    </source>
</reference>
<dbReference type="PANTHER" id="PTHR13152">
    <property type="entry name" value="TFIIH, POLYPEPTIDE 4"/>
    <property type="match status" value="1"/>
</dbReference>
<dbReference type="NCBIfam" id="TIGR00625">
    <property type="entry name" value="tfb2"/>
    <property type="match status" value="1"/>
</dbReference>
<evidence type="ECO:0000256" key="4">
    <source>
        <dbReference type="ARBA" id="ARBA00023015"/>
    </source>
</evidence>
<evidence type="ECO:0000256" key="1">
    <source>
        <dbReference type="ARBA" id="ARBA00004123"/>
    </source>
</evidence>
<dbReference type="GO" id="GO:0000439">
    <property type="term" value="C:transcription factor TFIIH core complex"/>
    <property type="evidence" value="ECO:0007669"/>
    <property type="project" value="InterPro"/>
</dbReference>
<dbReference type="GO" id="GO:0006366">
    <property type="term" value="P:transcription by RNA polymerase II"/>
    <property type="evidence" value="ECO:0007669"/>
    <property type="project" value="UniProtKB-ARBA"/>
</dbReference>
<dbReference type="OrthoDB" id="364513at2759"/>
<keyword evidence="13" id="KW-1185">Reference proteome</keyword>
<evidence type="ECO:0000259" key="11">
    <source>
        <dbReference type="Pfam" id="PF18307"/>
    </source>
</evidence>
<keyword evidence="3 10" id="KW-0227">DNA damage</keyword>
<keyword evidence="4 10" id="KW-0805">Transcription regulation</keyword>
<dbReference type="Pfam" id="PF18307">
    <property type="entry name" value="Tfb2_C"/>
    <property type="match status" value="1"/>
</dbReference>
<dbReference type="InterPro" id="IPR040662">
    <property type="entry name" value="Tfb2_C"/>
</dbReference>
<evidence type="ECO:0000256" key="10">
    <source>
        <dbReference type="RuleBase" id="RU364024"/>
    </source>
</evidence>
<proteinExistence type="inferred from homology"/>
<dbReference type="GO" id="GO:0003690">
    <property type="term" value="F:double-stranded DNA binding"/>
    <property type="evidence" value="ECO:0007669"/>
    <property type="project" value="TreeGrafter"/>
</dbReference>
<evidence type="ECO:0000256" key="6">
    <source>
        <dbReference type="ARBA" id="ARBA00023204"/>
    </source>
</evidence>
<dbReference type="GO" id="GO:0006289">
    <property type="term" value="P:nucleotide-excision repair"/>
    <property type="evidence" value="ECO:0007669"/>
    <property type="project" value="InterPro"/>
</dbReference>
<evidence type="ECO:0000313" key="13">
    <source>
        <dbReference type="Proteomes" id="UP000311919"/>
    </source>
</evidence>
<comment type="subcellular location">
    <subcellularLocation>
        <location evidence="1 10">Nucleus</location>
    </subcellularLocation>
</comment>
<dbReference type="InterPro" id="IPR004598">
    <property type="entry name" value="TFIIH_p52/Tfb2"/>
</dbReference>
<organism evidence="12 13">
    <name type="scientific">Schistosoma japonicum</name>
    <name type="common">Blood fluke</name>
    <dbReference type="NCBI Taxonomy" id="6182"/>
    <lineage>
        <taxon>Eukaryota</taxon>
        <taxon>Metazoa</taxon>
        <taxon>Spiralia</taxon>
        <taxon>Lophotrochozoa</taxon>
        <taxon>Platyhelminthes</taxon>
        <taxon>Trematoda</taxon>
        <taxon>Digenea</taxon>
        <taxon>Strigeidida</taxon>
        <taxon>Schistosomatoidea</taxon>
        <taxon>Schistosomatidae</taxon>
        <taxon>Schistosoma</taxon>
    </lineage>
</organism>
<keyword evidence="7 10" id="KW-0539">Nucleus</keyword>
<gene>
    <name evidence="12" type="ORF">EWB00_005401</name>
</gene>
<comment type="function">
    <text evidence="10">Component of the general transcription and DNA repair factor IIH (TFIIH) core complex which is involved in general and transcription-coupled nucleotide excision repair (NER) of damaged DNA.</text>
</comment>
<dbReference type="GO" id="GO:0001671">
    <property type="term" value="F:ATPase activator activity"/>
    <property type="evidence" value="ECO:0007669"/>
    <property type="project" value="InterPro"/>
</dbReference>
<accession>A0A4Z2D1S9</accession>
<feature type="domain" description="Transcription factor Tfb2 C-terminal" evidence="11">
    <location>
        <begin position="471"/>
        <end position="538"/>
    </location>
</feature>